<feature type="binding site" evidence="7">
    <location>
        <position position="263"/>
    </location>
    <ligand>
        <name>L-serine</name>
        <dbReference type="ChEBI" id="CHEBI:33384"/>
    </ligand>
</feature>
<dbReference type="NCBIfam" id="TIGR00414">
    <property type="entry name" value="serS"/>
    <property type="match status" value="1"/>
</dbReference>
<dbReference type="SUPFAM" id="SSF55681">
    <property type="entry name" value="Class II aaRS and biotin synthetases"/>
    <property type="match status" value="1"/>
</dbReference>
<comment type="similarity">
    <text evidence="6">Belongs to the class-II aminoacyl-tRNA synthetase family. Type-1 seryl-tRNA synthetase subfamily.</text>
</comment>
<comment type="subcellular location">
    <subcellularLocation>
        <location evidence="6">Cytoplasm</location>
    </subcellularLocation>
</comment>
<gene>
    <name evidence="6 11" type="primary">serS</name>
    <name evidence="11" type="ORF">J4203_02365</name>
</gene>
<comment type="pathway">
    <text evidence="6">Aminoacyl-tRNA biosynthesis; selenocysteinyl-tRNA(Sec) biosynthesis; L-seryl-tRNA(Sec) from L-serine and tRNA(Sec): step 1/1.</text>
</comment>
<comment type="caution">
    <text evidence="11">The sequence shown here is derived from an EMBL/GenBank/DDBJ whole genome shotgun (WGS) entry which is preliminary data.</text>
</comment>
<keyword evidence="2 6" id="KW-0547">Nucleotide-binding</keyword>
<keyword evidence="9" id="KW-0175">Coiled coil</keyword>
<dbReference type="HAMAP" id="MF_00176">
    <property type="entry name" value="Ser_tRNA_synth_type1"/>
    <property type="match status" value="1"/>
</dbReference>
<feature type="binding site" evidence="7">
    <location>
        <position position="232"/>
    </location>
    <ligand>
        <name>L-serine</name>
        <dbReference type="ChEBI" id="CHEBI:33384"/>
    </ligand>
</feature>
<evidence type="ECO:0000313" key="11">
    <source>
        <dbReference type="EMBL" id="MBS3062690.1"/>
    </source>
</evidence>
<keyword evidence="3 6" id="KW-0067">ATP-binding</keyword>
<feature type="binding site" evidence="7">
    <location>
        <position position="384"/>
    </location>
    <ligand>
        <name>L-serine</name>
        <dbReference type="ChEBI" id="CHEBI:33384"/>
    </ligand>
</feature>
<keyword evidence="6" id="KW-0963">Cytoplasm</keyword>
<dbReference type="PROSITE" id="PS50862">
    <property type="entry name" value="AA_TRNA_LIGASE_II"/>
    <property type="match status" value="1"/>
</dbReference>
<comment type="function">
    <text evidence="6">Catalyzes the attachment of serine to tRNA(Ser). Is also able to aminoacylate tRNA(Sec) with serine, to form the misacylated tRNA L-seryl-tRNA(Sec), which will be further converted into selenocysteinyl-tRNA(Sec).</text>
</comment>
<dbReference type="Gene3D" id="3.30.930.10">
    <property type="entry name" value="Bira Bifunctional Protein, Domain 2"/>
    <property type="match status" value="1"/>
</dbReference>
<dbReference type="GO" id="GO:0016260">
    <property type="term" value="P:selenocysteine biosynthetic process"/>
    <property type="evidence" value="ECO:0007669"/>
    <property type="project" value="UniProtKB-UniRule"/>
</dbReference>
<comment type="catalytic activity">
    <reaction evidence="6">
        <text>tRNA(Ser) + L-serine + ATP = L-seryl-tRNA(Ser) + AMP + diphosphate + H(+)</text>
        <dbReference type="Rhea" id="RHEA:12292"/>
        <dbReference type="Rhea" id="RHEA-COMP:9669"/>
        <dbReference type="Rhea" id="RHEA-COMP:9703"/>
        <dbReference type="ChEBI" id="CHEBI:15378"/>
        <dbReference type="ChEBI" id="CHEBI:30616"/>
        <dbReference type="ChEBI" id="CHEBI:33019"/>
        <dbReference type="ChEBI" id="CHEBI:33384"/>
        <dbReference type="ChEBI" id="CHEBI:78442"/>
        <dbReference type="ChEBI" id="CHEBI:78533"/>
        <dbReference type="ChEBI" id="CHEBI:456215"/>
        <dbReference type="EC" id="6.1.1.11"/>
    </reaction>
</comment>
<dbReference type="PANTHER" id="PTHR11778">
    <property type="entry name" value="SERYL-TRNA SYNTHETASE"/>
    <property type="match status" value="1"/>
</dbReference>
<evidence type="ECO:0000256" key="6">
    <source>
        <dbReference type="HAMAP-Rule" id="MF_00176"/>
    </source>
</evidence>
<evidence type="ECO:0000259" key="10">
    <source>
        <dbReference type="PROSITE" id="PS50862"/>
    </source>
</evidence>
<dbReference type="InterPro" id="IPR006195">
    <property type="entry name" value="aa-tRNA-synth_II"/>
</dbReference>
<feature type="domain" description="Aminoacyl-transfer RNA synthetases class-II family profile" evidence="10">
    <location>
        <begin position="141"/>
        <end position="411"/>
    </location>
</feature>
<dbReference type="InterPro" id="IPR045864">
    <property type="entry name" value="aa-tRNA-synth_II/BPL/LPL"/>
</dbReference>
<feature type="binding site" evidence="6 8">
    <location>
        <begin position="350"/>
        <end position="353"/>
    </location>
    <ligand>
        <name>ATP</name>
        <dbReference type="ChEBI" id="CHEBI:30616"/>
    </ligand>
</feature>
<organism evidence="11 12">
    <name type="scientific">Candidatus Iainarchaeum sp</name>
    <dbReference type="NCBI Taxonomy" id="3101447"/>
    <lineage>
        <taxon>Archaea</taxon>
        <taxon>Candidatus Iainarchaeota</taxon>
        <taxon>Candidatus Iainarchaeia</taxon>
        <taxon>Candidatus Iainarchaeales</taxon>
        <taxon>Candidatus Iainarchaeaceae</taxon>
        <taxon>Candidatus Iainarchaeum</taxon>
    </lineage>
</organism>
<feature type="binding site" evidence="6 7">
    <location>
        <position position="286"/>
    </location>
    <ligand>
        <name>L-serine</name>
        <dbReference type="ChEBI" id="CHEBI:33384"/>
    </ligand>
</feature>
<dbReference type="Gene3D" id="1.10.287.40">
    <property type="entry name" value="Serine-tRNA synthetase, tRNA binding domain"/>
    <property type="match status" value="1"/>
</dbReference>
<evidence type="ECO:0000256" key="8">
    <source>
        <dbReference type="PIRSR" id="PIRSR001529-2"/>
    </source>
</evidence>
<dbReference type="GO" id="GO:0006434">
    <property type="term" value="P:seryl-tRNA aminoacylation"/>
    <property type="evidence" value="ECO:0007669"/>
    <property type="project" value="UniProtKB-UniRule"/>
</dbReference>
<dbReference type="InterPro" id="IPR033729">
    <property type="entry name" value="SerRS_core"/>
</dbReference>
<keyword evidence="4 6" id="KW-0648">Protein biosynthesis</keyword>
<name>A0A8T4LDF5_9ARCH</name>
<dbReference type="CDD" id="cd00770">
    <property type="entry name" value="SerRS_core"/>
    <property type="match status" value="1"/>
</dbReference>
<dbReference type="Proteomes" id="UP000678237">
    <property type="component" value="Unassembled WGS sequence"/>
</dbReference>
<dbReference type="SUPFAM" id="SSF46589">
    <property type="entry name" value="tRNA-binding arm"/>
    <property type="match status" value="1"/>
</dbReference>
<dbReference type="EC" id="6.1.1.11" evidence="6"/>
<evidence type="ECO:0000256" key="9">
    <source>
        <dbReference type="SAM" id="Coils"/>
    </source>
</evidence>
<feature type="binding site" evidence="8">
    <location>
        <begin position="279"/>
        <end position="282"/>
    </location>
    <ligand>
        <name>ATP</name>
        <dbReference type="ChEBI" id="CHEBI:30616"/>
    </ligand>
</feature>
<keyword evidence="5 6" id="KW-0030">Aminoacyl-tRNA synthetase</keyword>
<dbReference type="InterPro" id="IPR010978">
    <property type="entry name" value="tRNA-bd_arm"/>
</dbReference>
<evidence type="ECO:0000256" key="2">
    <source>
        <dbReference type="ARBA" id="ARBA00022741"/>
    </source>
</evidence>
<dbReference type="InterPro" id="IPR015866">
    <property type="entry name" value="Ser-tRNA-synth_1_N"/>
</dbReference>
<feature type="coiled-coil region" evidence="9">
    <location>
        <begin position="33"/>
        <end position="67"/>
    </location>
</feature>
<dbReference type="InterPro" id="IPR042103">
    <property type="entry name" value="SerRS_1_N_sf"/>
</dbReference>
<protein>
    <recommendedName>
        <fullName evidence="6">Serine--tRNA ligase</fullName>
        <ecNumber evidence="6">6.1.1.11</ecNumber>
    </recommendedName>
    <alternativeName>
        <fullName evidence="6">Seryl-tRNA synthetase</fullName>
        <shortName evidence="6">SerRS</shortName>
    </alternativeName>
    <alternativeName>
        <fullName evidence="6">Seryl-tRNA(Ser/Sec) synthetase</fullName>
    </alternativeName>
</protein>
<feature type="binding site" evidence="6">
    <location>
        <position position="386"/>
    </location>
    <ligand>
        <name>L-serine</name>
        <dbReference type="ChEBI" id="CHEBI:33384"/>
    </ligand>
</feature>
<comment type="domain">
    <text evidence="6">Consists of two distinct domains, a catalytic core and a N-terminal extension that is involved in tRNA binding.</text>
</comment>
<reference evidence="11" key="2">
    <citation type="submission" date="2021-05" db="EMBL/GenBank/DDBJ databases">
        <title>Protein family content uncovers lineage relationships and bacterial pathway maintenance mechanisms in DPANN archaea.</title>
        <authorList>
            <person name="Castelle C.J."/>
            <person name="Meheust R."/>
            <person name="Jaffe A.L."/>
            <person name="Seitz K."/>
            <person name="Gong X."/>
            <person name="Baker B.J."/>
            <person name="Banfield J.F."/>
        </authorList>
    </citation>
    <scope>NUCLEOTIDE SEQUENCE</scope>
    <source>
        <strain evidence="11">RIFCSPLOWO2_01_FULL_58_19</strain>
    </source>
</reference>
<dbReference type="EMBL" id="JAGVWE010000002">
    <property type="protein sequence ID" value="MBS3062690.1"/>
    <property type="molecule type" value="Genomic_DNA"/>
</dbReference>
<dbReference type="PRINTS" id="PR00981">
    <property type="entry name" value="TRNASYNTHSER"/>
</dbReference>
<evidence type="ECO:0000256" key="3">
    <source>
        <dbReference type="ARBA" id="ARBA00022840"/>
    </source>
</evidence>
<keyword evidence="1 6" id="KW-0436">Ligase</keyword>
<evidence type="ECO:0000256" key="4">
    <source>
        <dbReference type="ARBA" id="ARBA00022917"/>
    </source>
</evidence>
<feature type="site" description="Important for serine binding" evidence="7">
    <location>
        <position position="386"/>
    </location>
</feature>
<dbReference type="GO" id="GO:0005524">
    <property type="term" value="F:ATP binding"/>
    <property type="evidence" value="ECO:0007669"/>
    <property type="project" value="UniProtKB-UniRule"/>
</dbReference>
<evidence type="ECO:0000256" key="1">
    <source>
        <dbReference type="ARBA" id="ARBA00022598"/>
    </source>
</evidence>
<dbReference type="InterPro" id="IPR002317">
    <property type="entry name" value="Ser-tRNA-ligase_type_1"/>
</dbReference>
<feature type="binding site" evidence="6 8">
    <location>
        <begin position="263"/>
        <end position="265"/>
    </location>
    <ligand>
        <name>ATP</name>
        <dbReference type="ChEBI" id="CHEBI:30616"/>
    </ligand>
</feature>
<feature type="binding site" evidence="6">
    <location>
        <begin position="232"/>
        <end position="234"/>
    </location>
    <ligand>
        <name>L-serine</name>
        <dbReference type="ChEBI" id="CHEBI:33384"/>
    </ligand>
</feature>
<evidence type="ECO:0000313" key="12">
    <source>
        <dbReference type="Proteomes" id="UP000678237"/>
    </source>
</evidence>
<dbReference type="PIRSF" id="PIRSF001529">
    <property type="entry name" value="Ser-tRNA-synth_IIa"/>
    <property type="match status" value="1"/>
</dbReference>
<comment type="subunit">
    <text evidence="6">Homodimer. The tRNA molecule binds across the dimer.</text>
</comment>
<comment type="catalytic activity">
    <reaction evidence="6">
        <text>tRNA(Sec) + L-serine + ATP = L-seryl-tRNA(Sec) + AMP + diphosphate + H(+)</text>
        <dbReference type="Rhea" id="RHEA:42580"/>
        <dbReference type="Rhea" id="RHEA-COMP:9742"/>
        <dbReference type="Rhea" id="RHEA-COMP:10128"/>
        <dbReference type="ChEBI" id="CHEBI:15378"/>
        <dbReference type="ChEBI" id="CHEBI:30616"/>
        <dbReference type="ChEBI" id="CHEBI:33019"/>
        <dbReference type="ChEBI" id="CHEBI:33384"/>
        <dbReference type="ChEBI" id="CHEBI:78442"/>
        <dbReference type="ChEBI" id="CHEBI:78533"/>
        <dbReference type="ChEBI" id="CHEBI:456215"/>
        <dbReference type="EC" id="6.1.1.11"/>
    </reaction>
</comment>
<accession>A0A8T4LDF5</accession>
<proteinExistence type="inferred from homology"/>
<evidence type="ECO:0000256" key="5">
    <source>
        <dbReference type="ARBA" id="ARBA00023146"/>
    </source>
</evidence>
<sequence length="430" mass="48590">MLDIHWVREHQGEVAENLVRRRDEKLKRSFSALIHHDEEWRRLKREIDDLRKRRNEISKEIDSLKRAGTDASQALAEAKAIPGRVQELEKAAAEHQQQSHRYSMHLPNLLDPTVPFGRDSTDNEVVKTWGKPSKSTGTLKPHGEFLQEAGLADFTRGTKISGAGFYFLLGELALLEQALARFALDFLAKKGFTVVQPPYMISRAAYEGVTDLVDFERVMYKVEGHDLFLIATSEHAICSMFRDEILEEDKLPIKLAGLSPCFRKEIGAHGVDTRGLFRVHQFNKVEQFVFCRPEDSPKIHAELLANAEALFQKLGLPYRVVLICTGDIGAVAAKKYDLEAWMPREQAYKEAISCSNCTSYQAVRSNIKFRKKGSLDKAYVHTLNSTAIATSRALRAIVENFTDEKGRIQIPKPLQAYMGGLTEIKPAKPL</sequence>
<dbReference type="Pfam" id="PF02403">
    <property type="entry name" value="Seryl_tRNA_N"/>
    <property type="match status" value="1"/>
</dbReference>
<dbReference type="GO" id="GO:0005737">
    <property type="term" value="C:cytoplasm"/>
    <property type="evidence" value="ECO:0007669"/>
    <property type="project" value="UniProtKB-SubCell"/>
</dbReference>
<evidence type="ECO:0000256" key="7">
    <source>
        <dbReference type="PIRSR" id="PIRSR001529-1"/>
    </source>
</evidence>
<reference evidence="11" key="1">
    <citation type="submission" date="2021-03" db="EMBL/GenBank/DDBJ databases">
        <authorList>
            <person name="Jaffe A."/>
        </authorList>
    </citation>
    <scope>NUCLEOTIDE SEQUENCE</scope>
    <source>
        <strain evidence="11">RIFCSPLOWO2_01_FULL_58_19</strain>
    </source>
</reference>
<dbReference type="GO" id="GO:0004828">
    <property type="term" value="F:serine-tRNA ligase activity"/>
    <property type="evidence" value="ECO:0007669"/>
    <property type="project" value="UniProtKB-UniRule"/>
</dbReference>
<dbReference type="InterPro" id="IPR002314">
    <property type="entry name" value="aa-tRNA-synt_IIb"/>
</dbReference>
<dbReference type="Pfam" id="PF00587">
    <property type="entry name" value="tRNA-synt_2b"/>
    <property type="match status" value="1"/>
</dbReference>
<feature type="binding site" evidence="6">
    <location>
        <position position="279"/>
    </location>
    <ligand>
        <name>ATP</name>
        <dbReference type="ChEBI" id="CHEBI:30616"/>
    </ligand>
</feature>
<dbReference type="AlphaFoldDB" id="A0A8T4LDF5"/>